<gene>
    <name evidence="1" type="ORF">BofuT4_uP017940.1</name>
</gene>
<dbReference type="InParanoid" id="G2YIF1"/>
<name>G2YIF1_BOTF4</name>
<dbReference type="HOGENOM" id="CLU_3124844_0_0_1"/>
<sequence>MPIPNFHGAKELMMGEFVIRNTQRKSWGWRYLGIQPERGRGGSSSDHLGQ</sequence>
<evidence type="ECO:0000313" key="1">
    <source>
        <dbReference type="EMBL" id="CCD51488.1"/>
    </source>
</evidence>
<protein>
    <submittedName>
        <fullName evidence="1">Uncharacterized protein</fullName>
    </submittedName>
</protein>
<accession>G2YIF1</accession>
<dbReference type="Proteomes" id="UP000008177">
    <property type="component" value="Unplaced contigs"/>
</dbReference>
<proteinExistence type="predicted"/>
<dbReference type="AlphaFoldDB" id="G2YIF1"/>
<dbReference type="EMBL" id="FQ790337">
    <property type="protein sequence ID" value="CCD51488.1"/>
    <property type="molecule type" value="Genomic_DNA"/>
</dbReference>
<evidence type="ECO:0000313" key="2">
    <source>
        <dbReference type="Proteomes" id="UP000008177"/>
    </source>
</evidence>
<reference evidence="2" key="1">
    <citation type="journal article" date="2011" name="PLoS Genet.">
        <title>Genomic analysis of the necrotrophic fungal pathogens Sclerotinia sclerotiorum and Botrytis cinerea.</title>
        <authorList>
            <person name="Amselem J."/>
            <person name="Cuomo C.A."/>
            <person name="van Kan J.A."/>
            <person name="Viaud M."/>
            <person name="Benito E.P."/>
            <person name="Couloux A."/>
            <person name="Coutinho P.M."/>
            <person name="de Vries R.P."/>
            <person name="Dyer P.S."/>
            <person name="Fillinger S."/>
            <person name="Fournier E."/>
            <person name="Gout L."/>
            <person name="Hahn M."/>
            <person name="Kohn L."/>
            <person name="Lapalu N."/>
            <person name="Plummer K.M."/>
            <person name="Pradier J.M."/>
            <person name="Quevillon E."/>
            <person name="Sharon A."/>
            <person name="Simon A."/>
            <person name="ten Have A."/>
            <person name="Tudzynski B."/>
            <person name="Tudzynski P."/>
            <person name="Wincker P."/>
            <person name="Andrew M."/>
            <person name="Anthouard V."/>
            <person name="Beever R.E."/>
            <person name="Beffa R."/>
            <person name="Benoit I."/>
            <person name="Bouzid O."/>
            <person name="Brault B."/>
            <person name="Chen Z."/>
            <person name="Choquer M."/>
            <person name="Collemare J."/>
            <person name="Cotton P."/>
            <person name="Danchin E.G."/>
            <person name="Da Silva C."/>
            <person name="Gautier A."/>
            <person name="Giraud C."/>
            <person name="Giraud T."/>
            <person name="Gonzalez C."/>
            <person name="Grossetete S."/>
            <person name="Guldener U."/>
            <person name="Henrissat B."/>
            <person name="Howlett B.J."/>
            <person name="Kodira C."/>
            <person name="Kretschmer M."/>
            <person name="Lappartient A."/>
            <person name="Leroch M."/>
            <person name="Levis C."/>
            <person name="Mauceli E."/>
            <person name="Neuveglise C."/>
            <person name="Oeser B."/>
            <person name="Pearson M."/>
            <person name="Poulain J."/>
            <person name="Poussereau N."/>
            <person name="Quesneville H."/>
            <person name="Rascle C."/>
            <person name="Schumacher J."/>
            <person name="Segurens B."/>
            <person name="Sexton A."/>
            <person name="Silva E."/>
            <person name="Sirven C."/>
            <person name="Soanes D.M."/>
            <person name="Talbot N.J."/>
            <person name="Templeton M."/>
            <person name="Yandava C."/>
            <person name="Yarden O."/>
            <person name="Zeng Q."/>
            <person name="Rollins J.A."/>
            <person name="Lebrun M.H."/>
            <person name="Dickman M."/>
        </authorList>
    </citation>
    <scope>NUCLEOTIDE SEQUENCE [LARGE SCALE GENOMIC DNA]</scope>
    <source>
        <strain evidence="2">T4</strain>
    </source>
</reference>
<organism evidence="1 2">
    <name type="scientific">Botryotinia fuckeliana (strain T4)</name>
    <name type="common">Noble rot fungus</name>
    <name type="synonym">Botrytis cinerea</name>
    <dbReference type="NCBI Taxonomy" id="999810"/>
    <lineage>
        <taxon>Eukaryota</taxon>
        <taxon>Fungi</taxon>
        <taxon>Dikarya</taxon>
        <taxon>Ascomycota</taxon>
        <taxon>Pezizomycotina</taxon>
        <taxon>Leotiomycetes</taxon>
        <taxon>Helotiales</taxon>
        <taxon>Sclerotiniaceae</taxon>
        <taxon>Botrytis</taxon>
    </lineage>
</organism>